<dbReference type="PROSITE" id="PS50965">
    <property type="entry name" value="NERD"/>
    <property type="match status" value="1"/>
</dbReference>
<proteinExistence type="inferred from homology"/>
<dbReference type="Pfam" id="PF08378">
    <property type="entry name" value="NERD"/>
    <property type="match status" value="1"/>
</dbReference>
<name>A0A6I4WEW8_9ACTN</name>
<evidence type="ECO:0000256" key="5">
    <source>
        <dbReference type="ARBA" id="ARBA00022741"/>
    </source>
</evidence>
<feature type="region of interest" description="Disordered" evidence="10">
    <location>
        <begin position="483"/>
        <end position="502"/>
    </location>
</feature>
<organism evidence="13 14">
    <name type="scientific">Actinomadura rayongensis</name>
    <dbReference type="NCBI Taxonomy" id="1429076"/>
    <lineage>
        <taxon>Bacteria</taxon>
        <taxon>Bacillati</taxon>
        <taxon>Actinomycetota</taxon>
        <taxon>Actinomycetes</taxon>
        <taxon>Streptosporangiales</taxon>
        <taxon>Thermomonosporaceae</taxon>
        <taxon>Actinomadura</taxon>
    </lineage>
</organism>
<sequence length="1514" mass="166727">MREGRWTTVTESEFDHERRGLEAIRALLPDADPWYAWSNFSFTSPQGRVREVDLLVITPSGLVMVELKNWHGRLKFDGGTWVQVRPSGSEQYHGNPFHLVDQKSKELAGLIRRKGEKAWVSPAVCFTEKSLRIDLPENDRNGVHLGADALVEALNERRRDGRRHIDGPGAKRIKEALGRVGIKKSLANFNVGPYRMHGKPLDTGPGWVDYAARHGDLEDPARIRIYLRRDEPVESVEAVARREAAVLRRFRHPGVVQFRDFYVSGHRAGPALAFDYTPGTLRLDDYLARYGDRLDLLDRLGLVRQLADAVRSAHISRVWHRALAAGSVHVVPCADDGTDPTGDAAWLKPRLQISEWQIALARGRRMSRLVPSSLSSFPVADDAEPYLAPELTALRPDPVMIDVYGLGALAYLLVTGQAPGASQSDVIGRLEASGGLRPSAVLDDLGADLDDFIHQATHRNPDERPSTVDEFLGLLDVVEEALTRPSDDPVRKNEPDKDPLDAVTGDVLADRWEVRRKLGRGATGLALLVRDLAHDPARRGSRPYAVLKAAVTDQAAEMLRREAEVMGRLDSATGIIRLIEPEPQVIGGRTVLVIEYVGDERGLDDDSGTGSKPSRFRYETVGRQIQAHGRLPVDQLESYGDYLFAAVDSLESEGIWHRDLKPDNIAIRVRRNRSKELLLIDFSHAGLPANEIESGTDGYLDPFLGSITRSSYDGHAERYSLAVTLHYMASREMPEWGGGRVVATQTDADEWPFPTIATEAFDPAIRDGLTTFFQKALHRDVGERFSDLKPMRDMWRRVFLDARSTTPSTPIGAEAEETETVEQLRDRLAEVATRDTNLASSGLSEVAQSILFGLGLTTVGDLLDYSQRTLVNARGMGPKTRTEIQRRQREWGDRLGRSVPSPISSEGRADARRERAETESADKRVAGTDTADAALRSLSLDPLVALFVPELRTNGVNRNEREMVRLLLRIPDEQGEPADIPAWPNQREVAEQIGLSTGRVPQMLKAQRARWKKAPEVRDLRAQVIELLEEHDRIASVAEIADVLVRVRGTWQVGTNRRAMALAAVRAVIEVEQINPDAAEFRHVANRRATDPAVAAGLLALEVRNTDDPDTPSAPGLLDYAQRLGKVADRLAKLDSIPTATTVLAELNAITRPPGTITWEDARLVQIAAAAASNAAATPRLEIYPRDLPLVRALRLTQAGLVSLVPGRPSSQQPGLTAEQIHERVLARFPEITGGRSLPTGPPLTKELAEAGFNLKLGTHADTGQTRYLPADLDDRSTSWASNLRRGPTAATRITRYHSDPALAAAARAEDQLADAASRDGFRVLTVRMMLFPEALKELTGRSTDTPDQQNTPGGRFGGTPVSATRLFLDALRSLTAPGRRPTWETILRADAAEPNEKSAHKFAEYTTTALGRVEPHLRNLLASGKGPIILTDAAVFARYNAMDTLSRVADAARSGNRGLWLLCPQSDPAREPRLGRRAVPYQPALSEWVELNDSWIENAHRSACGSPGIGQSA</sequence>
<evidence type="ECO:0000256" key="8">
    <source>
        <dbReference type="ARBA" id="ARBA00023212"/>
    </source>
</evidence>
<keyword evidence="4" id="KW-0808">Transferase</keyword>
<evidence type="ECO:0000256" key="9">
    <source>
        <dbReference type="PROSITE-ProRule" id="PRU10141"/>
    </source>
</evidence>
<keyword evidence="14" id="KW-1185">Reference proteome</keyword>
<comment type="subcellular location">
    <subcellularLocation>
        <location evidence="1">Cytoplasm</location>
        <location evidence="1">Cytoskeleton</location>
        <location evidence="1">Microtubule organizing center</location>
        <location evidence="1">Centrosome</location>
    </subcellularLocation>
    <subcellularLocation>
        <location evidence="2">Cytoplasm</location>
        <location evidence="2">Cytoskeleton</location>
        <location evidence="2">Spindle pole</location>
    </subcellularLocation>
</comment>
<dbReference type="GO" id="GO:0004674">
    <property type="term" value="F:protein serine/threonine kinase activity"/>
    <property type="evidence" value="ECO:0007669"/>
    <property type="project" value="TreeGrafter"/>
</dbReference>
<comment type="caution">
    <text evidence="13">The sequence shown here is derived from an EMBL/GenBank/DDBJ whole genome shotgun (WGS) entry which is preliminary data.</text>
</comment>
<keyword evidence="6 13" id="KW-0418">Kinase</keyword>
<evidence type="ECO:0000259" key="11">
    <source>
        <dbReference type="PROSITE" id="PS50011"/>
    </source>
</evidence>
<dbReference type="Gene3D" id="1.10.150.20">
    <property type="entry name" value="5' to 3' exonuclease, C-terminal subdomain"/>
    <property type="match status" value="1"/>
</dbReference>
<dbReference type="PANTHER" id="PTHR43289">
    <property type="entry name" value="MITOGEN-ACTIVATED PROTEIN KINASE KINASE KINASE 20-RELATED"/>
    <property type="match status" value="1"/>
</dbReference>
<keyword evidence="8" id="KW-0206">Cytoskeleton</keyword>
<evidence type="ECO:0000256" key="1">
    <source>
        <dbReference type="ARBA" id="ARBA00004300"/>
    </source>
</evidence>
<dbReference type="SMART" id="SM00220">
    <property type="entry name" value="S_TKc"/>
    <property type="match status" value="1"/>
</dbReference>
<evidence type="ECO:0000256" key="7">
    <source>
        <dbReference type="ARBA" id="ARBA00022840"/>
    </source>
</evidence>
<dbReference type="GO" id="GO:0005813">
    <property type="term" value="C:centrosome"/>
    <property type="evidence" value="ECO:0007669"/>
    <property type="project" value="UniProtKB-SubCell"/>
</dbReference>
<dbReference type="PROSITE" id="PS00107">
    <property type="entry name" value="PROTEIN_KINASE_ATP"/>
    <property type="match status" value="1"/>
</dbReference>
<keyword evidence="7 9" id="KW-0067">ATP-binding</keyword>
<feature type="domain" description="NERD" evidence="12">
    <location>
        <begin position="12"/>
        <end position="130"/>
    </location>
</feature>
<keyword evidence="8" id="KW-0963">Cytoplasm</keyword>
<dbReference type="InterPro" id="IPR001245">
    <property type="entry name" value="Ser-Thr/Tyr_kinase_cat_dom"/>
</dbReference>
<evidence type="ECO:0000256" key="3">
    <source>
        <dbReference type="ARBA" id="ARBA00010886"/>
    </source>
</evidence>
<feature type="compositionally biased region" description="Basic and acidic residues" evidence="10">
    <location>
        <begin position="907"/>
        <end position="926"/>
    </location>
</feature>
<feature type="compositionally biased region" description="Basic and acidic residues" evidence="10">
    <location>
        <begin position="483"/>
        <end position="500"/>
    </location>
</feature>
<evidence type="ECO:0000256" key="10">
    <source>
        <dbReference type="SAM" id="MobiDB-lite"/>
    </source>
</evidence>
<feature type="binding site" evidence="9">
    <location>
        <position position="548"/>
    </location>
    <ligand>
        <name>ATP</name>
        <dbReference type="ChEBI" id="CHEBI:30616"/>
    </ligand>
</feature>
<dbReference type="NCBIfam" id="NF033442">
    <property type="entry name" value="BREX_PglW"/>
    <property type="match status" value="1"/>
</dbReference>
<evidence type="ECO:0000256" key="4">
    <source>
        <dbReference type="ARBA" id="ARBA00022679"/>
    </source>
</evidence>
<evidence type="ECO:0000313" key="13">
    <source>
        <dbReference type="EMBL" id="MXQ65082.1"/>
    </source>
</evidence>
<dbReference type="SUPFAM" id="SSF47789">
    <property type="entry name" value="C-terminal domain of RNA polymerase alpha subunit"/>
    <property type="match status" value="1"/>
</dbReference>
<dbReference type="GO" id="GO:0000922">
    <property type="term" value="C:spindle pole"/>
    <property type="evidence" value="ECO:0007669"/>
    <property type="project" value="UniProtKB-SubCell"/>
</dbReference>
<dbReference type="Pfam" id="PF00069">
    <property type="entry name" value="Pkinase"/>
    <property type="match status" value="1"/>
</dbReference>
<dbReference type="InterPro" id="IPR011528">
    <property type="entry name" value="NERD"/>
</dbReference>
<dbReference type="EMBL" id="WUTW01000002">
    <property type="protein sequence ID" value="MXQ65082.1"/>
    <property type="molecule type" value="Genomic_DNA"/>
</dbReference>
<feature type="region of interest" description="Disordered" evidence="10">
    <location>
        <begin position="1340"/>
        <end position="1360"/>
    </location>
</feature>
<dbReference type="Gene3D" id="1.10.510.10">
    <property type="entry name" value="Transferase(Phosphotransferase) domain 1"/>
    <property type="match status" value="2"/>
</dbReference>
<gene>
    <name evidence="13" type="primary">pglW</name>
    <name evidence="13" type="ORF">GQ466_13660</name>
</gene>
<dbReference type="GO" id="GO:0005524">
    <property type="term" value="F:ATP binding"/>
    <property type="evidence" value="ECO:0007669"/>
    <property type="project" value="UniProtKB-UniRule"/>
</dbReference>
<keyword evidence="5 9" id="KW-0547">Nucleotide-binding</keyword>
<dbReference type="SUPFAM" id="SSF56112">
    <property type="entry name" value="Protein kinase-like (PK-like)"/>
    <property type="match status" value="2"/>
</dbReference>
<feature type="domain" description="Protein kinase" evidence="11">
    <location>
        <begin position="512"/>
        <end position="800"/>
    </location>
</feature>
<evidence type="ECO:0000256" key="2">
    <source>
        <dbReference type="ARBA" id="ARBA00004647"/>
    </source>
</evidence>
<dbReference type="InterPro" id="IPR017441">
    <property type="entry name" value="Protein_kinase_ATP_BS"/>
</dbReference>
<evidence type="ECO:0000259" key="12">
    <source>
        <dbReference type="PROSITE" id="PS50965"/>
    </source>
</evidence>
<dbReference type="Proteomes" id="UP000431901">
    <property type="component" value="Unassembled WGS sequence"/>
</dbReference>
<evidence type="ECO:0000313" key="14">
    <source>
        <dbReference type="Proteomes" id="UP000431901"/>
    </source>
</evidence>
<feature type="region of interest" description="Disordered" evidence="10">
    <location>
        <begin position="874"/>
        <end position="928"/>
    </location>
</feature>
<comment type="similarity">
    <text evidence="3">Belongs to the protein kinase superfamily. NEK Ser/Thr protein kinase family. NIMA subfamily.</text>
</comment>
<accession>A0A6I4WEW8</accession>
<dbReference type="InterPro" id="IPR049832">
    <property type="entry name" value="BREX_PglW"/>
</dbReference>
<evidence type="ECO:0000256" key="6">
    <source>
        <dbReference type="ARBA" id="ARBA00022777"/>
    </source>
</evidence>
<dbReference type="PANTHER" id="PTHR43289:SF34">
    <property type="entry name" value="SERINE_THREONINE-PROTEIN KINASE YBDM-RELATED"/>
    <property type="match status" value="1"/>
</dbReference>
<dbReference type="Pfam" id="PF07714">
    <property type="entry name" value="PK_Tyr_Ser-Thr"/>
    <property type="match status" value="1"/>
</dbReference>
<dbReference type="InterPro" id="IPR000719">
    <property type="entry name" value="Prot_kinase_dom"/>
</dbReference>
<protein>
    <submittedName>
        <fullName evidence="13">BREX system serine/threonine kinase PglW</fullName>
    </submittedName>
</protein>
<feature type="compositionally biased region" description="Basic and acidic residues" evidence="10">
    <location>
        <begin position="880"/>
        <end position="896"/>
    </location>
</feature>
<dbReference type="OrthoDB" id="3404503at2"/>
<feature type="domain" description="Protein kinase" evidence="11">
    <location>
        <begin position="171"/>
        <end position="482"/>
    </location>
</feature>
<reference evidence="13 14" key="1">
    <citation type="submission" date="2019-12" db="EMBL/GenBank/DDBJ databases">
        <title>Nocardia macrotermitis sp. nov. and Nocardia aurantia sp. nov., isolated from the gut of the fungus growing-termite Macrotermes natalensis.</title>
        <authorList>
            <person name="Christine B."/>
            <person name="Rene B."/>
        </authorList>
    </citation>
    <scope>NUCLEOTIDE SEQUENCE [LARGE SCALE GENOMIC DNA]</scope>
    <source>
        <strain evidence="13 14">DSM 102126</strain>
    </source>
</reference>
<dbReference type="PROSITE" id="PS50011">
    <property type="entry name" value="PROTEIN_KINASE_DOM"/>
    <property type="match status" value="2"/>
</dbReference>
<feature type="compositionally biased region" description="Polar residues" evidence="10">
    <location>
        <begin position="1341"/>
        <end position="1353"/>
    </location>
</feature>
<dbReference type="InterPro" id="IPR011009">
    <property type="entry name" value="Kinase-like_dom_sf"/>
</dbReference>